<evidence type="ECO:0000313" key="1">
    <source>
        <dbReference type="EMBL" id="SKA72286.1"/>
    </source>
</evidence>
<dbReference type="EMBL" id="FUYC01000001">
    <property type="protein sequence ID" value="SKA72286.1"/>
    <property type="molecule type" value="Genomic_DNA"/>
</dbReference>
<proteinExistence type="predicted"/>
<organism evidence="1 2">
    <name type="scientific">Paucidesulfovibrio gracilis DSM 16080</name>
    <dbReference type="NCBI Taxonomy" id="1121449"/>
    <lineage>
        <taxon>Bacteria</taxon>
        <taxon>Pseudomonadati</taxon>
        <taxon>Thermodesulfobacteriota</taxon>
        <taxon>Desulfovibrionia</taxon>
        <taxon>Desulfovibrionales</taxon>
        <taxon>Desulfovibrionaceae</taxon>
        <taxon>Paucidesulfovibrio</taxon>
    </lineage>
</organism>
<reference evidence="1 2" key="1">
    <citation type="submission" date="2017-02" db="EMBL/GenBank/DDBJ databases">
        <authorList>
            <person name="Peterson S.W."/>
        </authorList>
    </citation>
    <scope>NUCLEOTIDE SEQUENCE [LARGE SCALE GENOMIC DNA]</scope>
    <source>
        <strain evidence="1 2">DSM 16080</strain>
    </source>
</reference>
<dbReference type="AlphaFoldDB" id="A0A1T4W4V0"/>
<evidence type="ECO:0000313" key="2">
    <source>
        <dbReference type="Proteomes" id="UP000190027"/>
    </source>
</evidence>
<sequence length="264" mass="30298">MPPAVHRVNHRQKNVTMKPQTQLDILEMPLEGLAAYWLSLKKLADAKKLRSIVDEEISHTTEPMVRFLLEAIFSQLDSATVRRLAEVRRDGVLRDLERKLNMMRVALMAVPLRENPRATLVRMSGLYPCPPMEERRAMDMATALAKSVEEKDGDVPTMLEVHHKMPPDRLLVKLLFYAMHARRHKRLGLERFLPYARTAFFAEGLALVVDGFDARFLDRHLPQVRDAILGQTARKLEMSTELALAVRKKTSYQDAHLMARAWLG</sequence>
<dbReference type="Proteomes" id="UP000190027">
    <property type="component" value="Unassembled WGS sequence"/>
</dbReference>
<dbReference type="STRING" id="1121449.SAMN02745704_00337"/>
<accession>A0A1T4W4V0</accession>
<keyword evidence="2" id="KW-1185">Reference proteome</keyword>
<protein>
    <submittedName>
        <fullName evidence="1">Uncharacterized protein</fullName>
    </submittedName>
</protein>
<name>A0A1T4W4V0_9BACT</name>
<gene>
    <name evidence="1" type="ORF">SAMN02745704_00337</name>
</gene>